<dbReference type="AlphaFoldDB" id="A0A6A5WIA4"/>
<evidence type="ECO:0000256" key="1">
    <source>
        <dbReference type="ARBA" id="ARBA00008721"/>
    </source>
</evidence>
<dbReference type="SUPFAM" id="SSF55486">
    <property type="entry name" value="Metalloproteases ('zincins'), catalytic domain"/>
    <property type="match status" value="1"/>
</dbReference>
<dbReference type="Pfam" id="PF05572">
    <property type="entry name" value="Peptidase_M43"/>
    <property type="match status" value="1"/>
</dbReference>
<proteinExistence type="inferred from homology"/>
<feature type="domain" description="Peptidase M43 pregnancy-associated plasma-A" evidence="10">
    <location>
        <begin position="141"/>
        <end position="259"/>
    </location>
</feature>
<keyword evidence="6" id="KW-0862">Zinc</keyword>
<keyword evidence="7" id="KW-0482">Metalloprotease</keyword>
<evidence type="ECO:0000313" key="11">
    <source>
        <dbReference type="EMBL" id="KAF2001630.1"/>
    </source>
</evidence>
<dbReference type="GO" id="GO:0006508">
    <property type="term" value="P:proteolysis"/>
    <property type="evidence" value="ECO:0007669"/>
    <property type="project" value="UniProtKB-KW"/>
</dbReference>
<evidence type="ECO:0000256" key="5">
    <source>
        <dbReference type="ARBA" id="ARBA00022801"/>
    </source>
</evidence>
<keyword evidence="4 9" id="KW-0732">Signal</keyword>
<feature type="signal peptide" evidence="9">
    <location>
        <begin position="1"/>
        <end position="17"/>
    </location>
</feature>
<dbReference type="GO" id="GO:0046872">
    <property type="term" value="F:metal ion binding"/>
    <property type="evidence" value="ECO:0007669"/>
    <property type="project" value="UniProtKB-KW"/>
</dbReference>
<evidence type="ECO:0000256" key="4">
    <source>
        <dbReference type="ARBA" id="ARBA00022729"/>
    </source>
</evidence>
<evidence type="ECO:0000256" key="3">
    <source>
        <dbReference type="ARBA" id="ARBA00022723"/>
    </source>
</evidence>
<evidence type="ECO:0000256" key="7">
    <source>
        <dbReference type="ARBA" id="ARBA00023049"/>
    </source>
</evidence>
<comment type="similarity">
    <text evidence="1">Belongs to the peptidase M43B family.</text>
</comment>
<dbReference type="Gene3D" id="3.40.390.10">
    <property type="entry name" value="Collagenase (Catalytic Domain)"/>
    <property type="match status" value="1"/>
</dbReference>
<dbReference type="EMBL" id="ML977582">
    <property type="protein sequence ID" value="KAF2001630.1"/>
    <property type="molecule type" value="Genomic_DNA"/>
</dbReference>
<dbReference type="PANTHER" id="PTHR47466">
    <property type="match status" value="1"/>
</dbReference>
<name>A0A6A5WIA4_9PLEO</name>
<reference evidence="11" key="1">
    <citation type="journal article" date="2020" name="Stud. Mycol.">
        <title>101 Dothideomycetes genomes: a test case for predicting lifestyles and emergence of pathogens.</title>
        <authorList>
            <person name="Haridas S."/>
            <person name="Albert R."/>
            <person name="Binder M."/>
            <person name="Bloem J."/>
            <person name="Labutti K."/>
            <person name="Salamov A."/>
            <person name="Andreopoulos B."/>
            <person name="Baker S."/>
            <person name="Barry K."/>
            <person name="Bills G."/>
            <person name="Bluhm B."/>
            <person name="Cannon C."/>
            <person name="Castanera R."/>
            <person name="Culley D."/>
            <person name="Daum C."/>
            <person name="Ezra D."/>
            <person name="Gonzalez J."/>
            <person name="Henrissat B."/>
            <person name="Kuo A."/>
            <person name="Liang C."/>
            <person name="Lipzen A."/>
            <person name="Lutzoni F."/>
            <person name="Magnuson J."/>
            <person name="Mondo S."/>
            <person name="Nolan M."/>
            <person name="Ohm R."/>
            <person name="Pangilinan J."/>
            <person name="Park H.-J."/>
            <person name="Ramirez L."/>
            <person name="Alfaro M."/>
            <person name="Sun H."/>
            <person name="Tritt A."/>
            <person name="Yoshinaga Y."/>
            <person name="Zwiers L.-H."/>
            <person name="Turgeon B."/>
            <person name="Goodwin S."/>
            <person name="Spatafora J."/>
            <person name="Crous P."/>
            <person name="Grigoriev I."/>
        </authorList>
    </citation>
    <scope>NUCLEOTIDE SEQUENCE</scope>
    <source>
        <strain evidence="11">CBS 123094</strain>
    </source>
</reference>
<keyword evidence="12" id="KW-1185">Reference proteome</keyword>
<dbReference type="PANTHER" id="PTHR47466:SF1">
    <property type="entry name" value="METALLOPROTEASE MEP1 (AFU_ORTHOLOGUE AFUA_1G07730)-RELATED"/>
    <property type="match status" value="1"/>
</dbReference>
<sequence length="277" mass="30125">MKFSALLLPALLPTAFAASCGYEYPGFDPFNATSAESRRSLNSIDKRQTYEIGIFFHLMVKSAPPAGYDAGVRSQVAYLNRNFAPWGFTFALQGITVTVNPVWAQDIGTDLPAKMHALHRGGYDMLNIFVPEGAGGGQCTLPLASSNPVNQDQLDLDGCFVPMNVATSANAGTVAHETGHWLSLLHVWDGGCTPLGDGCTDTSPQTQPSYGRMSRPNDLNSCPAGSQCTAGVFDNVNNFMDYTDCSHEFTSCQGNRMRDAWIRYRKNRAWVPGTIIH</sequence>
<accession>A0A6A5WIA4</accession>
<keyword evidence="2" id="KW-0645">Protease</keyword>
<keyword evidence="3" id="KW-0479">Metal-binding</keyword>
<organism evidence="11 12">
    <name type="scientific">Amniculicola lignicola CBS 123094</name>
    <dbReference type="NCBI Taxonomy" id="1392246"/>
    <lineage>
        <taxon>Eukaryota</taxon>
        <taxon>Fungi</taxon>
        <taxon>Dikarya</taxon>
        <taxon>Ascomycota</taxon>
        <taxon>Pezizomycotina</taxon>
        <taxon>Dothideomycetes</taxon>
        <taxon>Pleosporomycetidae</taxon>
        <taxon>Pleosporales</taxon>
        <taxon>Amniculicolaceae</taxon>
        <taxon>Amniculicola</taxon>
    </lineage>
</organism>
<dbReference type="GO" id="GO:0008237">
    <property type="term" value="F:metallopeptidase activity"/>
    <property type="evidence" value="ECO:0007669"/>
    <property type="project" value="UniProtKB-KW"/>
</dbReference>
<gene>
    <name evidence="11" type="ORF">P154DRAFT_533815</name>
</gene>
<evidence type="ECO:0000256" key="9">
    <source>
        <dbReference type="SAM" id="SignalP"/>
    </source>
</evidence>
<evidence type="ECO:0000313" key="12">
    <source>
        <dbReference type="Proteomes" id="UP000799779"/>
    </source>
</evidence>
<dbReference type="PROSITE" id="PS51257">
    <property type="entry name" value="PROKAR_LIPOPROTEIN"/>
    <property type="match status" value="1"/>
</dbReference>
<dbReference type="InterPro" id="IPR008754">
    <property type="entry name" value="Peptidase_M43"/>
</dbReference>
<keyword evidence="8" id="KW-1015">Disulfide bond</keyword>
<evidence type="ECO:0000256" key="6">
    <source>
        <dbReference type="ARBA" id="ARBA00022833"/>
    </source>
</evidence>
<evidence type="ECO:0000259" key="10">
    <source>
        <dbReference type="Pfam" id="PF05572"/>
    </source>
</evidence>
<dbReference type="InterPro" id="IPR024079">
    <property type="entry name" value="MetalloPept_cat_dom_sf"/>
</dbReference>
<dbReference type="OrthoDB" id="536211at2759"/>
<feature type="chain" id="PRO_5025384185" description="Peptidase M43 pregnancy-associated plasma-A domain-containing protein" evidence="9">
    <location>
        <begin position="18"/>
        <end position="277"/>
    </location>
</feature>
<dbReference type="Proteomes" id="UP000799779">
    <property type="component" value="Unassembled WGS sequence"/>
</dbReference>
<evidence type="ECO:0000256" key="8">
    <source>
        <dbReference type="ARBA" id="ARBA00023157"/>
    </source>
</evidence>
<evidence type="ECO:0000256" key="2">
    <source>
        <dbReference type="ARBA" id="ARBA00022670"/>
    </source>
</evidence>
<keyword evidence="5" id="KW-0378">Hydrolase</keyword>
<protein>
    <recommendedName>
        <fullName evidence="10">Peptidase M43 pregnancy-associated plasma-A domain-containing protein</fullName>
    </recommendedName>
</protein>